<feature type="non-terminal residue" evidence="7">
    <location>
        <position position="336"/>
    </location>
</feature>
<keyword evidence="8" id="KW-1185">Reference proteome</keyword>
<reference evidence="7 8" key="1">
    <citation type="journal article" date="2018" name="Science">
        <title>The opium poppy genome and morphinan production.</title>
        <authorList>
            <person name="Guo L."/>
            <person name="Winzer T."/>
            <person name="Yang X."/>
            <person name="Li Y."/>
            <person name="Ning Z."/>
            <person name="He Z."/>
            <person name="Teodor R."/>
            <person name="Lu Y."/>
            <person name="Bowser T.A."/>
            <person name="Graham I.A."/>
            <person name="Ye K."/>
        </authorList>
    </citation>
    <scope>NUCLEOTIDE SEQUENCE [LARGE SCALE GENOMIC DNA]</scope>
    <source>
        <strain evidence="8">cv. HN1</strain>
        <tissue evidence="7">Leaves</tissue>
    </source>
</reference>
<evidence type="ECO:0000256" key="5">
    <source>
        <dbReference type="SAM" id="MobiDB-lite"/>
    </source>
</evidence>
<keyword evidence="2" id="KW-0238">DNA-binding</keyword>
<evidence type="ECO:0000313" key="7">
    <source>
        <dbReference type="EMBL" id="RZC61006.1"/>
    </source>
</evidence>
<dbReference type="InterPro" id="IPR003441">
    <property type="entry name" value="NAC-dom"/>
</dbReference>
<evidence type="ECO:0000256" key="2">
    <source>
        <dbReference type="ARBA" id="ARBA00023125"/>
    </source>
</evidence>
<protein>
    <recommendedName>
        <fullName evidence="6">NAC domain-containing protein</fullName>
    </recommendedName>
</protein>
<accession>A0A4Y7JKC4</accession>
<dbReference type="Gene3D" id="2.170.150.80">
    <property type="entry name" value="NAC domain"/>
    <property type="match status" value="1"/>
</dbReference>
<feature type="domain" description="NAC" evidence="6">
    <location>
        <begin position="45"/>
        <end position="214"/>
    </location>
</feature>
<keyword evidence="3" id="KW-0804">Transcription</keyword>
<dbReference type="Gramene" id="RZC61006">
    <property type="protein sequence ID" value="RZC61006"/>
    <property type="gene ID" value="C5167_022783"/>
</dbReference>
<feature type="region of interest" description="Disordered" evidence="5">
    <location>
        <begin position="1"/>
        <end position="27"/>
    </location>
</feature>
<evidence type="ECO:0000256" key="4">
    <source>
        <dbReference type="ARBA" id="ARBA00023242"/>
    </source>
</evidence>
<dbReference type="GO" id="GO:0003677">
    <property type="term" value="F:DNA binding"/>
    <property type="evidence" value="ECO:0007669"/>
    <property type="project" value="UniProtKB-KW"/>
</dbReference>
<evidence type="ECO:0000313" key="8">
    <source>
        <dbReference type="Proteomes" id="UP000316621"/>
    </source>
</evidence>
<evidence type="ECO:0000256" key="1">
    <source>
        <dbReference type="ARBA" id="ARBA00023015"/>
    </source>
</evidence>
<dbReference type="PROSITE" id="PS51005">
    <property type="entry name" value="NAC"/>
    <property type="match status" value="1"/>
</dbReference>
<name>A0A4Y7JKC4_PAPSO</name>
<proteinExistence type="predicted"/>
<dbReference type="SUPFAM" id="SSF101941">
    <property type="entry name" value="NAC domain"/>
    <property type="match status" value="1"/>
</dbReference>
<dbReference type="InterPro" id="IPR036093">
    <property type="entry name" value="NAC_dom_sf"/>
</dbReference>
<evidence type="ECO:0000259" key="6">
    <source>
        <dbReference type="PROSITE" id="PS51005"/>
    </source>
</evidence>
<feature type="region of interest" description="Disordered" evidence="5">
    <location>
        <begin position="308"/>
        <end position="336"/>
    </location>
</feature>
<dbReference type="GO" id="GO:0006355">
    <property type="term" value="P:regulation of DNA-templated transcription"/>
    <property type="evidence" value="ECO:0007669"/>
    <property type="project" value="InterPro"/>
</dbReference>
<feature type="compositionally biased region" description="Low complexity" evidence="5">
    <location>
        <begin position="311"/>
        <end position="336"/>
    </location>
</feature>
<gene>
    <name evidence="7" type="ORF">C5167_022783</name>
</gene>
<keyword evidence="4" id="KW-0539">Nucleus</keyword>
<evidence type="ECO:0000256" key="3">
    <source>
        <dbReference type="ARBA" id="ARBA00023163"/>
    </source>
</evidence>
<dbReference type="PANTHER" id="PTHR31719">
    <property type="entry name" value="NAC TRANSCRIPTION FACTOR 56"/>
    <property type="match status" value="1"/>
</dbReference>
<dbReference type="PANTHER" id="PTHR31719:SF94">
    <property type="entry name" value="PROTEIN ATAF2"/>
    <property type="match status" value="1"/>
</dbReference>
<sequence>MKKKMGDQNIVSNSDSSPSEKNSPAADQFTCSTTQCRIYMDGSLRPIGFRFKPTDAQLISDFLSKKIRGQQLESNDIQEVNLRDFTYADLTEKYKEYAVYGSEWHFFTTRERKYPKGGRPRRDAGNHEGHWKAYGKVKPIQDEHKRVIGTKRTLAYHIFNKDSSTKESTNADIKMVEYVVVDAEIAAVPDTNMECSTDTVKPFTDFCLCKIYKKPSKLPGNSDSPTDGDAREMEFVDPFPWFANNLSVEEENECWEMELKEENQTNAYFNELPDMDQNDPDFWDFDGQHLLTDEQLSLIRCDRINSPVAAQHQQQPQQQWHPQQQRQQQWRQQQPT</sequence>
<feature type="compositionally biased region" description="Low complexity" evidence="5">
    <location>
        <begin position="12"/>
        <end position="24"/>
    </location>
</feature>
<dbReference type="Pfam" id="PF02365">
    <property type="entry name" value="NAM"/>
    <property type="match status" value="1"/>
</dbReference>
<dbReference type="AlphaFoldDB" id="A0A4Y7JKC4"/>
<keyword evidence="1" id="KW-0805">Transcription regulation</keyword>
<organism evidence="7 8">
    <name type="scientific">Papaver somniferum</name>
    <name type="common">Opium poppy</name>
    <dbReference type="NCBI Taxonomy" id="3469"/>
    <lineage>
        <taxon>Eukaryota</taxon>
        <taxon>Viridiplantae</taxon>
        <taxon>Streptophyta</taxon>
        <taxon>Embryophyta</taxon>
        <taxon>Tracheophyta</taxon>
        <taxon>Spermatophyta</taxon>
        <taxon>Magnoliopsida</taxon>
        <taxon>Ranunculales</taxon>
        <taxon>Papaveraceae</taxon>
        <taxon>Papaveroideae</taxon>
        <taxon>Papaver</taxon>
    </lineage>
</organism>
<dbReference type="Proteomes" id="UP000316621">
    <property type="component" value="Chromosome 5"/>
</dbReference>
<dbReference type="EMBL" id="CM010719">
    <property type="protein sequence ID" value="RZC61006.1"/>
    <property type="molecule type" value="Genomic_DNA"/>
</dbReference>